<dbReference type="Pfam" id="PF00589">
    <property type="entry name" value="Phage_integrase"/>
    <property type="match status" value="1"/>
</dbReference>
<sequence>MARTSKRLSAAHVRSAKRPGFYSDGDGLYMQVGPAGTKTWVFRYTVRGRRRNHGMGKINLAEGWAQVRPEERQGTLGLAEARDEAQRLRALVRKGIDPIADLYETQRAEEAAALAAKTAEEQRKTFAECAEVVIAQREKKLRNDKSKKQWRATLTHEKISAVLNDGRKIDELTKHDVAKALQWHWENVPTSADRIRDRIKAVFAYAKAVDAYAGDNPAEKHVIEQILGEQKSDAPTKHPALPHKRIGTFMAKLRTHQGISHRALEFSILTASRSGEVRGATWNELDLPAKLWTIPADRMKAGREHVVTLSDDAIKLLQALPRVQPGVTQSGEEKPDYIFPAPRGGQLSDMALTKAVRDMHAMEKKAGDVGWVDPRSGRTAVVHGFRSTFRDWTAELGFERDMAELALAHDVGSAVERAYRRTDMVDRRRRMMQDWADYCSQPKPESSH</sequence>
<dbReference type="InterPro" id="IPR038488">
    <property type="entry name" value="Integrase_DNA-bd_sf"/>
</dbReference>
<dbReference type="InterPro" id="IPR050808">
    <property type="entry name" value="Phage_Integrase"/>
</dbReference>
<evidence type="ECO:0000313" key="6">
    <source>
        <dbReference type="EMBL" id="QKD43581.1"/>
    </source>
</evidence>
<dbReference type="InterPro" id="IPR011010">
    <property type="entry name" value="DNA_brk_join_enz"/>
</dbReference>
<dbReference type="GO" id="GO:0006310">
    <property type="term" value="P:DNA recombination"/>
    <property type="evidence" value="ECO:0007669"/>
    <property type="project" value="UniProtKB-KW"/>
</dbReference>
<keyword evidence="2" id="KW-0229">DNA integration</keyword>
<dbReference type="InterPro" id="IPR010998">
    <property type="entry name" value="Integrase_recombinase_N"/>
</dbReference>
<dbReference type="Gene3D" id="1.10.443.10">
    <property type="entry name" value="Intergrase catalytic core"/>
    <property type="match status" value="1"/>
</dbReference>
<dbReference type="Gene3D" id="1.10.150.130">
    <property type="match status" value="1"/>
</dbReference>
<comment type="similarity">
    <text evidence="1">Belongs to the 'phage' integrase family.</text>
</comment>
<keyword evidence="3 6" id="KW-0238">DNA-binding</keyword>
<dbReference type="InterPro" id="IPR053876">
    <property type="entry name" value="Phage_int_M"/>
</dbReference>
<name>A0A858ZSW9_9BURK</name>
<dbReference type="Proteomes" id="UP000500755">
    <property type="component" value="Chromosome"/>
</dbReference>
<dbReference type="Gene3D" id="3.30.160.390">
    <property type="entry name" value="Integrase, DNA-binding domain"/>
    <property type="match status" value="1"/>
</dbReference>
<dbReference type="Pfam" id="PF13356">
    <property type="entry name" value="Arm-DNA-bind_3"/>
    <property type="match status" value="1"/>
</dbReference>
<dbReference type="CDD" id="cd00801">
    <property type="entry name" value="INT_P4_C"/>
    <property type="match status" value="1"/>
</dbReference>
<feature type="domain" description="Tyr recombinase" evidence="5">
    <location>
        <begin position="236"/>
        <end position="432"/>
    </location>
</feature>
<dbReference type="EMBL" id="CP051298">
    <property type="protein sequence ID" value="QKD43581.1"/>
    <property type="molecule type" value="Genomic_DNA"/>
</dbReference>
<proteinExistence type="inferred from homology"/>
<dbReference type="InterPro" id="IPR013762">
    <property type="entry name" value="Integrase-like_cat_sf"/>
</dbReference>
<dbReference type="InterPro" id="IPR025166">
    <property type="entry name" value="Integrase_DNA_bind_dom"/>
</dbReference>
<dbReference type="GO" id="GO:0003677">
    <property type="term" value="F:DNA binding"/>
    <property type="evidence" value="ECO:0007669"/>
    <property type="project" value="UniProtKB-KW"/>
</dbReference>
<organism evidence="6 7">
    <name type="scientific">Alicycliphilus denitrificans</name>
    <dbReference type="NCBI Taxonomy" id="179636"/>
    <lineage>
        <taxon>Bacteria</taxon>
        <taxon>Pseudomonadati</taxon>
        <taxon>Pseudomonadota</taxon>
        <taxon>Betaproteobacteria</taxon>
        <taxon>Burkholderiales</taxon>
        <taxon>Comamonadaceae</taxon>
        <taxon>Alicycliphilus</taxon>
    </lineage>
</organism>
<evidence type="ECO:0000256" key="2">
    <source>
        <dbReference type="ARBA" id="ARBA00022908"/>
    </source>
</evidence>
<accession>A0A858ZSW9</accession>
<evidence type="ECO:0000259" key="5">
    <source>
        <dbReference type="PROSITE" id="PS51898"/>
    </source>
</evidence>
<keyword evidence="4" id="KW-0233">DNA recombination</keyword>
<dbReference type="GO" id="GO:0015074">
    <property type="term" value="P:DNA integration"/>
    <property type="evidence" value="ECO:0007669"/>
    <property type="project" value="UniProtKB-KW"/>
</dbReference>
<dbReference type="InterPro" id="IPR002104">
    <property type="entry name" value="Integrase_catalytic"/>
</dbReference>
<dbReference type="PANTHER" id="PTHR30629:SF2">
    <property type="entry name" value="PROPHAGE INTEGRASE INTS-RELATED"/>
    <property type="match status" value="1"/>
</dbReference>
<gene>
    <name evidence="6" type="ORF">HF896_08130</name>
</gene>
<dbReference type="PROSITE" id="PS51898">
    <property type="entry name" value="TYR_RECOMBINASE"/>
    <property type="match status" value="1"/>
</dbReference>
<protein>
    <submittedName>
        <fullName evidence="6">Integrase arm-type DNA-binding domain-containing protein</fullName>
    </submittedName>
</protein>
<dbReference type="RefSeq" id="WP_168727825.1">
    <property type="nucleotide sequence ID" value="NZ_CP051298.1"/>
</dbReference>
<dbReference type="Pfam" id="PF22022">
    <property type="entry name" value="Phage_int_M"/>
    <property type="match status" value="1"/>
</dbReference>
<evidence type="ECO:0000256" key="3">
    <source>
        <dbReference type="ARBA" id="ARBA00023125"/>
    </source>
</evidence>
<dbReference type="SUPFAM" id="SSF56349">
    <property type="entry name" value="DNA breaking-rejoining enzymes"/>
    <property type="match status" value="1"/>
</dbReference>
<evidence type="ECO:0000256" key="1">
    <source>
        <dbReference type="ARBA" id="ARBA00008857"/>
    </source>
</evidence>
<evidence type="ECO:0000256" key="4">
    <source>
        <dbReference type="ARBA" id="ARBA00023172"/>
    </source>
</evidence>
<evidence type="ECO:0000313" key="7">
    <source>
        <dbReference type="Proteomes" id="UP000500755"/>
    </source>
</evidence>
<reference evidence="6 7" key="1">
    <citation type="submission" date="2020-05" db="EMBL/GenBank/DDBJ databases">
        <title>Complete genome sequence of Alicycliphilus denitrificans DP3.</title>
        <authorList>
            <person name="Chen X."/>
        </authorList>
    </citation>
    <scope>NUCLEOTIDE SEQUENCE [LARGE SCALE GENOMIC DNA]</scope>
    <source>
        <strain evidence="6 7">DP3</strain>
    </source>
</reference>
<dbReference type="AlphaFoldDB" id="A0A858ZSW9"/>
<dbReference type="PANTHER" id="PTHR30629">
    <property type="entry name" value="PROPHAGE INTEGRASE"/>
    <property type="match status" value="1"/>
</dbReference>